<keyword evidence="3" id="KW-1185">Reference proteome</keyword>
<evidence type="ECO:0000313" key="3">
    <source>
        <dbReference type="Proteomes" id="UP000283458"/>
    </source>
</evidence>
<dbReference type="Proteomes" id="UP000283458">
    <property type="component" value="Unassembled WGS sequence"/>
</dbReference>
<protein>
    <recommendedName>
        <fullName evidence="1">Endonuclease GajA/Old nuclease/RecF-like AAA domain-containing protein</fullName>
    </recommendedName>
</protein>
<dbReference type="AlphaFoldDB" id="A0A418W3F6"/>
<feature type="domain" description="Endonuclease GajA/Old nuclease/RecF-like AAA" evidence="1">
    <location>
        <begin position="1"/>
        <end position="50"/>
    </location>
</feature>
<dbReference type="Gene3D" id="3.40.50.300">
    <property type="entry name" value="P-loop containing nucleotide triphosphate hydrolases"/>
    <property type="match status" value="1"/>
</dbReference>
<proteinExistence type="predicted"/>
<accession>A0A418W3F6</accession>
<evidence type="ECO:0000259" key="1">
    <source>
        <dbReference type="Pfam" id="PF13175"/>
    </source>
</evidence>
<dbReference type="RefSeq" id="WP_119830208.1">
    <property type="nucleotide sequence ID" value="NZ_QYUL01000001.1"/>
</dbReference>
<dbReference type="OrthoDB" id="9816534at2"/>
<reference evidence="2 3" key="1">
    <citation type="submission" date="2018-09" db="EMBL/GenBank/DDBJ databases">
        <authorList>
            <person name="Zhu H."/>
        </authorList>
    </citation>
    <scope>NUCLEOTIDE SEQUENCE [LARGE SCALE GENOMIC DNA]</scope>
    <source>
        <strain evidence="2 3">K2W22B-5</strain>
    </source>
</reference>
<dbReference type="InterPro" id="IPR027417">
    <property type="entry name" value="P-loop_NTPase"/>
</dbReference>
<name>A0A418W3F6_9PROT</name>
<organism evidence="2 3">
    <name type="scientific">Azospirillum cavernae</name>
    <dbReference type="NCBI Taxonomy" id="2320860"/>
    <lineage>
        <taxon>Bacteria</taxon>
        <taxon>Pseudomonadati</taxon>
        <taxon>Pseudomonadota</taxon>
        <taxon>Alphaproteobacteria</taxon>
        <taxon>Rhodospirillales</taxon>
        <taxon>Azospirillaceae</taxon>
        <taxon>Azospirillum</taxon>
    </lineage>
</organism>
<gene>
    <name evidence="2" type="ORF">D3877_08565</name>
</gene>
<dbReference type="InterPro" id="IPR041685">
    <property type="entry name" value="AAA_GajA/Old/RecF-like"/>
</dbReference>
<comment type="caution">
    <text evidence="2">The sequence shown here is derived from an EMBL/GenBank/DDBJ whole genome shotgun (WGS) entry which is preliminary data.</text>
</comment>
<evidence type="ECO:0000313" key="2">
    <source>
        <dbReference type="EMBL" id="RJF84560.1"/>
    </source>
</evidence>
<dbReference type="Pfam" id="PF13175">
    <property type="entry name" value="AAA_15"/>
    <property type="match status" value="1"/>
</dbReference>
<dbReference type="SUPFAM" id="SSF52540">
    <property type="entry name" value="P-loop containing nucleoside triphosphate hydrolases"/>
    <property type="match status" value="1"/>
</dbReference>
<dbReference type="EMBL" id="QYUL01000001">
    <property type="protein sequence ID" value="RJF84560.1"/>
    <property type="molecule type" value="Genomic_DNA"/>
</dbReference>
<sequence length="120" mass="13340">MHLHSYRLRNFRRLRDVHVELAANISIFVGANNSGKTSATQAMQMFLSGGKDAFSLYDFSSHVCLAGCYGLLANERSRSQRPSFLLSRSTFGSRLKRKIFISLSPSCLRPLGPERSLASA</sequence>